<evidence type="ECO:0000313" key="3">
    <source>
        <dbReference type="Proteomes" id="UP000054558"/>
    </source>
</evidence>
<sequence>MTSTKDPRNLPAEYARRWVEADPQIEEPEYPNPGLQGVNLRGISRIYPIPDGEPEWGYEAHPDGGLDEVPLWREGNRERLYWLIDFISMEGPSKYPAVWEWEERRLQYRRDWLQRMILECRNEPMLAGFSTLPRRRDELAQIDSLFMMHAAYARDLLKEDALRRLDTEAVEFQTAATNNRRLAYPWEAALGPPVDAPAFNFNTRTARLLEMELGALVGRAHSLSALLAQREVRRFHQERTRELIAKHRRGLIAARTTARLLTTTWGGRTSHRDGRGAARTATPSTVRELHDFLEIHLRTGEEAQAESQNRAHVGDFRGEDYPQMADSFAADATPTAARAAPGTGGRGRDAAVPSAGLGGLPRVEPAT</sequence>
<keyword evidence="3" id="KW-1185">Reference proteome</keyword>
<proteinExistence type="predicted"/>
<dbReference type="Proteomes" id="UP000054558">
    <property type="component" value="Unassembled WGS sequence"/>
</dbReference>
<feature type="region of interest" description="Disordered" evidence="1">
    <location>
        <begin position="329"/>
        <end position="367"/>
    </location>
</feature>
<organism evidence="2 3">
    <name type="scientific">Klebsormidium nitens</name>
    <name type="common">Green alga</name>
    <name type="synonym">Ulothrix nitens</name>
    <dbReference type="NCBI Taxonomy" id="105231"/>
    <lineage>
        <taxon>Eukaryota</taxon>
        <taxon>Viridiplantae</taxon>
        <taxon>Streptophyta</taxon>
        <taxon>Klebsormidiophyceae</taxon>
        <taxon>Klebsormidiales</taxon>
        <taxon>Klebsormidiaceae</taxon>
        <taxon>Klebsormidium</taxon>
    </lineage>
</organism>
<dbReference type="AlphaFoldDB" id="A0A1Y1IGL3"/>
<evidence type="ECO:0000313" key="2">
    <source>
        <dbReference type="EMBL" id="GAQ90024.1"/>
    </source>
</evidence>
<reference evidence="2 3" key="1">
    <citation type="journal article" date="2014" name="Nat. Commun.">
        <title>Klebsormidium flaccidum genome reveals primary factors for plant terrestrial adaptation.</title>
        <authorList>
            <person name="Hori K."/>
            <person name="Maruyama F."/>
            <person name="Fujisawa T."/>
            <person name="Togashi T."/>
            <person name="Yamamoto N."/>
            <person name="Seo M."/>
            <person name="Sato S."/>
            <person name="Yamada T."/>
            <person name="Mori H."/>
            <person name="Tajima N."/>
            <person name="Moriyama T."/>
            <person name="Ikeuchi M."/>
            <person name="Watanabe M."/>
            <person name="Wada H."/>
            <person name="Kobayashi K."/>
            <person name="Saito M."/>
            <person name="Masuda T."/>
            <person name="Sasaki-Sekimoto Y."/>
            <person name="Mashiguchi K."/>
            <person name="Awai K."/>
            <person name="Shimojima M."/>
            <person name="Masuda S."/>
            <person name="Iwai M."/>
            <person name="Nobusawa T."/>
            <person name="Narise T."/>
            <person name="Kondo S."/>
            <person name="Saito H."/>
            <person name="Sato R."/>
            <person name="Murakawa M."/>
            <person name="Ihara Y."/>
            <person name="Oshima-Yamada Y."/>
            <person name="Ohtaka K."/>
            <person name="Satoh M."/>
            <person name="Sonobe K."/>
            <person name="Ishii M."/>
            <person name="Ohtani R."/>
            <person name="Kanamori-Sato M."/>
            <person name="Honoki R."/>
            <person name="Miyazaki D."/>
            <person name="Mochizuki H."/>
            <person name="Umetsu J."/>
            <person name="Higashi K."/>
            <person name="Shibata D."/>
            <person name="Kamiya Y."/>
            <person name="Sato N."/>
            <person name="Nakamura Y."/>
            <person name="Tabata S."/>
            <person name="Ida S."/>
            <person name="Kurokawa K."/>
            <person name="Ohta H."/>
        </authorList>
    </citation>
    <scope>NUCLEOTIDE SEQUENCE [LARGE SCALE GENOMIC DNA]</scope>
    <source>
        <strain evidence="2 3">NIES-2285</strain>
    </source>
</reference>
<feature type="compositionally biased region" description="Low complexity" evidence="1">
    <location>
        <begin position="329"/>
        <end position="341"/>
    </location>
</feature>
<name>A0A1Y1IGL3_KLENI</name>
<gene>
    <name evidence="2" type="ORF">KFL_005910010</name>
</gene>
<dbReference type="EMBL" id="DF237540">
    <property type="protein sequence ID" value="GAQ90024.1"/>
    <property type="molecule type" value="Genomic_DNA"/>
</dbReference>
<accession>A0A1Y1IGL3</accession>
<protein>
    <submittedName>
        <fullName evidence="2">Uncharacterized protein</fullName>
    </submittedName>
</protein>
<evidence type="ECO:0000256" key="1">
    <source>
        <dbReference type="SAM" id="MobiDB-lite"/>
    </source>
</evidence>